<reference evidence="1" key="1">
    <citation type="submission" date="2023-08" db="EMBL/GenBank/DDBJ databases">
        <title>A de novo genome assembly of Solanum verrucosum Schlechtendal, a Mexican diploid species geographically isolated from the other diploid A-genome species in potato relatives.</title>
        <authorList>
            <person name="Hosaka K."/>
        </authorList>
    </citation>
    <scope>NUCLEOTIDE SEQUENCE</scope>
    <source>
        <tissue evidence="1">Young leaves</tissue>
    </source>
</reference>
<dbReference type="Gene3D" id="3.30.420.10">
    <property type="entry name" value="Ribonuclease H-like superfamily/Ribonuclease H"/>
    <property type="match status" value="1"/>
</dbReference>
<evidence type="ECO:0000313" key="2">
    <source>
        <dbReference type="Proteomes" id="UP001234989"/>
    </source>
</evidence>
<dbReference type="Proteomes" id="UP001234989">
    <property type="component" value="Chromosome 5"/>
</dbReference>
<dbReference type="InterPro" id="IPR012337">
    <property type="entry name" value="RNaseH-like_sf"/>
</dbReference>
<gene>
    <name evidence="1" type="ORF">MTR67_024019</name>
</gene>
<sequence length="172" mass="20469">MSRRQHDSIWVIVDRMTKSAYFLPVKTTHSVEDYARLYIQEVVRLHGVPVSIISDRGNWDDHLPVFEFASNNSYHYSIQIARYEALYRRRYRSPIGWFEVGETGLIEPDLVHQAMEKVKLIQERLKMVQSRQKSYTDVRRRALEFEVDDWVYLKVSPMKNVMRFGKKGKLSL</sequence>
<dbReference type="PANTHER" id="PTHR45835:SF91">
    <property type="entry name" value="RETROTRANSPOSON, TY3-GYPSY SUBCLASS-LIKE PROTEIN"/>
    <property type="match status" value="1"/>
</dbReference>
<organism evidence="1 2">
    <name type="scientific">Solanum verrucosum</name>
    <dbReference type="NCBI Taxonomy" id="315347"/>
    <lineage>
        <taxon>Eukaryota</taxon>
        <taxon>Viridiplantae</taxon>
        <taxon>Streptophyta</taxon>
        <taxon>Embryophyta</taxon>
        <taxon>Tracheophyta</taxon>
        <taxon>Spermatophyta</taxon>
        <taxon>Magnoliopsida</taxon>
        <taxon>eudicotyledons</taxon>
        <taxon>Gunneridae</taxon>
        <taxon>Pentapetalae</taxon>
        <taxon>asterids</taxon>
        <taxon>lamiids</taxon>
        <taxon>Solanales</taxon>
        <taxon>Solanaceae</taxon>
        <taxon>Solanoideae</taxon>
        <taxon>Solaneae</taxon>
        <taxon>Solanum</taxon>
    </lineage>
</organism>
<name>A0AAF0R317_SOLVR</name>
<dbReference type="InterPro" id="IPR036397">
    <property type="entry name" value="RNaseH_sf"/>
</dbReference>
<proteinExistence type="predicted"/>
<evidence type="ECO:0000313" key="1">
    <source>
        <dbReference type="EMBL" id="WMV30634.1"/>
    </source>
</evidence>
<dbReference type="PANTHER" id="PTHR45835">
    <property type="entry name" value="YALI0A06105P"/>
    <property type="match status" value="1"/>
</dbReference>
<evidence type="ECO:0008006" key="3">
    <source>
        <dbReference type="Google" id="ProtNLM"/>
    </source>
</evidence>
<dbReference type="GO" id="GO:0003676">
    <property type="term" value="F:nucleic acid binding"/>
    <property type="evidence" value="ECO:0007669"/>
    <property type="project" value="InterPro"/>
</dbReference>
<accession>A0AAF0R317</accession>
<protein>
    <recommendedName>
        <fullName evidence="3">Integrase catalytic domain-containing protein</fullName>
    </recommendedName>
</protein>
<dbReference type="SUPFAM" id="SSF53098">
    <property type="entry name" value="Ribonuclease H-like"/>
    <property type="match status" value="1"/>
</dbReference>
<keyword evidence="2" id="KW-1185">Reference proteome</keyword>
<dbReference type="EMBL" id="CP133616">
    <property type="protein sequence ID" value="WMV30634.1"/>
    <property type="molecule type" value="Genomic_DNA"/>
</dbReference>
<dbReference type="AlphaFoldDB" id="A0AAF0R317"/>